<proteinExistence type="inferred from homology"/>
<feature type="domain" description="FAD-binding PCMH-type" evidence="4">
    <location>
        <begin position="109"/>
        <end position="288"/>
    </location>
</feature>
<accession>A0AA39XTY0</accession>
<evidence type="ECO:0000256" key="2">
    <source>
        <dbReference type="ARBA" id="ARBA00023002"/>
    </source>
</evidence>
<comment type="similarity">
    <text evidence="1">Belongs to the oxygen-dependent FAD-linked oxidoreductase family.</text>
</comment>
<dbReference type="AlphaFoldDB" id="A0AA39XTY0"/>
<dbReference type="InterPro" id="IPR016166">
    <property type="entry name" value="FAD-bd_PCMH"/>
</dbReference>
<dbReference type="PANTHER" id="PTHR13878">
    <property type="entry name" value="GULONOLACTONE OXIDASE"/>
    <property type="match status" value="1"/>
</dbReference>
<dbReference type="InterPro" id="IPR050432">
    <property type="entry name" value="FAD-linked_Oxidoreductases_BP"/>
</dbReference>
<keyword evidence="2" id="KW-0560">Oxidoreductase</keyword>
<sequence>MRSRQFAAVAALLGSALAADNCRCLPGDDCWPTASDWQQLNKTVDGRLVATTPLAAPCHDPEYDDATCQSLRDNWQWPQGHYESSSSVMAPFFANRSCDPFTSQDTPCEFGNYVRYAINVSTSDHVAAGIKFATEKNIRLVVRNTGHDYNGKSTGAGALALWTHHLKSLSLTNYTSPSYTGPAIRVGAGVQGGEAYALASSAGLAVVGGECPTVGIAGGYSQGGGHSALSSRYGLGADQVLEWEVVDGTGTLRRASREENADLYWALSGGGAGSWGVVVGMVSKAHEDVVVSGANLTFSLEGGVPGGDKEVFWSAIAAWQLELPKFVDRGAMVIWSFTESWFGITPITAPGVTGEELKELLAPFEEMLAGWNITYDSYVNQFDGYYEQFTTMQSPIQVGIAQYGGWLLPRSVVQERNDEIVAAYRDIVEDGATFINVALNVSKEVTGDVYNSVLPAWRDALVDTVVTTPWNFTAPWEEMIEWQDKMTNNYIPQLTALAPESGCYANEGDFRQPNWQKYFYGSNYAKLREIKKKYDPLDLFYGVAAVGSEEWNVAEDGRMCRTSNSSARTFTRATVPNVLPEL</sequence>
<dbReference type="Pfam" id="PF01565">
    <property type="entry name" value="FAD_binding_4"/>
    <property type="match status" value="1"/>
</dbReference>
<dbReference type="InterPro" id="IPR016169">
    <property type="entry name" value="FAD-bd_PCMH_sub2"/>
</dbReference>
<dbReference type="GO" id="GO:0016491">
    <property type="term" value="F:oxidoreductase activity"/>
    <property type="evidence" value="ECO:0007669"/>
    <property type="project" value="UniProtKB-KW"/>
</dbReference>
<keyword evidence="6" id="KW-1185">Reference proteome</keyword>
<feature type="signal peptide" evidence="3">
    <location>
        <begin position="1"/>
        <end position="18"/>
    </location>
</feature>
<dbReference type="PANTHER" id="PTHR13878:SF91">
    <property type="entry name" value="FAD BINDING DOMAIN PROTEIN (AFU_ORTHOLOGUE AFUA_6G12070)-RELATED"/>
    <property type="match status" value="1"/>
</dbReference>
<gene>
    <name evidence="5" type="primary">ZEB1_1</name>
    <name evidence="5" type="ORF">DIS24_g9618</name>
</gene>
<dbReference type="Pfam" id="PF08031">
    <property type="entry name" value="BBE"/>
    <property type="match status" value="1"/>
</dbReference>
<organism evidence="5 6">
    <name type="scientific">Lasiodiplodia hormozganensis</name>
    <dbReference type="NCBI Taxonomy" id="869390"/>
    <lineage>
        <taxon>Eukaryota</taxon>
        <taxon>Fungi</taxon>
        <taxon>Dikarya</taxon>
        <taxon>Ascomycota</taxon>
        <taxon>Pezizomycotina</taxon>
        <taxon>Dothideomycetes</taxon>
        <taxon>Dothideomycetes incertae sedis</taxon>
        <taxon>Botryosphaeriales</taxon>
        <taxon>Botryosphaeriaceae</taxon>
        <taxon>Lasiodiplodia</taxon>
    </lineage>
</organism>
<keyword evidence="3" id="KW-0732">Signal</keyword>
<dbReference type="GO" id="GO:0071949">
    <property type="term" value="F:FAD binding"/>
    <property type="evidence" value="ECO:0007669"/>
    <property type="project" value="InterPro"/>
</dbReference>
<evidence type="ECO:0000313" key="6">
    <source>
        <dbReference type="Proteomes" id="UP001175001"/>
    </source>
</evidence>
<dbReference type="Gene3D" id="3.30.465.10">
    <property type="match status" value="2"/>
</dbReference>
<dbReference type="InterPro" id="IPR036318">
    <property type="entry name" value="FAD-bd_PCMH-like_sf"/>
</dbReference>
<dbReference type="InterPro" id="IPR012951">
    <property type="entry name" value="BBE"/>
</dbReference>
<feature type="chain" id="PRO_5041312240" evidence="3">
    <location>
        <begin position="19"/>
        <end position="582"/>
    </location>
</feature>
<dbReference type="Proteomes" id="UP001175001">
    <property type="component" value="Unassembled WGS sequence"/>
</dbReference>
<evidence type="ECO:0000313" key="5">
    <source>
        <dbReference type="EMBL" id="KAK0640172.1"/>
    </source>
</evidence>
<evidence type="ECO:0000259" key="4">
    <source>
        <dbReference type="PROSITE" id="PS51387"/>
    </source>
</evidence>
<evidence type="ECO:0000256" key="1">
    <source>
        <dbReference type="ARBA" id="ARBA00005466"/>
    </source>
</evidence>
<protein>
    <submittedName>
        <fullName evidence="5">FAD-linked oxidoreductase ZEB1</fullName>
    </submittedName>
</protein>
<name>A0AA39XTY0_9PEZI</name>
<dbReference type="PROSITE" id="PS51387">
    <property type="entry name" value="FAD_PCMH"/>
    <property type="match status" value="1"/>
</dbReference>
<evidence type="ECO:0000256" key="3">
    <source>
        <dbReference type="SAM" id="SignalP"/>
    </source>
</evidence>
<dbReference type="EMBL" id="JAUJDW010000088">
    <property type="protein sequence ID" value="KAK0640172.1"/>
    <property type="molecule type" value="Genomic_DNA"/>
</dbReference>
<dbReference type="SUPFAM" id="SSF56176">
    <property type="entry name" value="FAD-binding/transporter-associated domain-like"/>
    <property type="match status" value="1"/>
</dbReference>
<dbReference type="InterPro" id="IPR006094">
    <property type="entry name" value="Oxid_FAD_bind_N"/>
</dbReference>
<comment type="caution">
    <text evidence="5">The sequence shown here is derived from an EMBL/GenBank/DDBJ whole genome shotgun (WGS) entry which is preliminary data.</text>
</comment>
<reference evidence="5" key="1">
    <citation type="submission" date="2023-06" db="EMBL/GenBank/DDBJ databases">
        <title>Multi-omics analyses reveal the molecular pathogenesis toolkit of Lasiodiplodia hormozganensis, a cross-kingdom pathogen.</title>
        <authorList>
            <person name="Felix C."/>
            <person name="Meneses R."/>
            <person name="Goncalves M.F.M."/>
            <person name="Tilleman L."/>
            <person name="Duarte A.S."/>
            <person name="Jorrin-Novo J.V."/>
            <person name="Van De Peer Y."/>
            <person name="Deforce D."/>
            <person name="Van Nieuwerburgh F."/>
            <person name="Esteves A.C."/>
            <person name="Alves A."/>
        </authorList>
    </citation>
    <scope>NUCLEOTIDE SEQUENCE</scope>
    <source>
        <strain evidence="5">CBS 339.90</strain>
    </source>
</reference>